<evidence type="ECO:0000313" key="3">
    <source>
        <dbReference type="Proteomes" id="UP000589351"/>
    </source>
</evidence>
<dbReference type="RefSeq" id="WP_185124946.1">
    <property type="nucleotide sequence ID" value="NZ_CAJEWD010000003.1"/>
</dbReference>
<name>A0A6V7R344_9STAP</name>
<proteinExistence type="predicted"/>
<keyword evidence="1" id="KW-0472">Membrane</keyword>
<feature type="transmembrane region" description="Helical" evidence="1">
    <location>
        <begin position="336"/>
        <end position="357"/>
    </location>
</feature>
<keyword evidence="1" id="KW-1133">Transmembrane helix</keyword>
<feature type="transmembrane region" description="Helical" evidence="1">
    <location>
        <begin position="250"/>
        <end position="271"/>
    </location>
</feature>
<comment type="caution">
    <text evidence="2">The sequence shown here is derived from an EMBL/GenBank/DDBJ whole genome shotgun (WGS) entry which is preliminary data.</text>
</comment>
<dbReference type="EMBL" id="CAJEWD010000003">
    <property type="protein sequence ID" value="CAD2071777.1"/>
    <property type="molecule type" value="Genomic_DNA"/>
</dbReference>
<accession>A0A6V7R344</accession>
<dbReference type="InterPro" id="IPR036259">
    <property type="entry name" value="MFS_trans_sf"/>
</dbReference>
<reference evidence="2 3" key="1">
    <citation type="submission" date="2020-07" db="EMBL/GenBank/DDBJ databases">
        <authorList>
            <person name="Criscuolo A."/>
        </authorList>
    </citation>
    <scope>NUCLEOTIDE SEQUENCE [LARGE SCALE GENOMIC DNA]</scope>
    <source>
        <strain evidence="2">CIP111649</strain>
    </source>
</reference>
<dbReference type="SUPFAM" id="SSF103473">
    <property type="entry name" value="MFS general substrate transporter"/>
    <property type="match status" value="1"/>
</dbReference>
<feature type="transmembrane region" description="Helical" evidence="1">
    <location>
        <begin position="291"/>
        <end position="316"/>
    </location>
</feature>
<feature type="transmembrane region" description="Helical" evidence="1">
    <location>
        <begin position="216"/>
        <end position="238"/>
    </location>
</feature>
<dbReference type="Proteomes" id="UP000589351">
    <property type="component" value="Unassembled WGS sequence"/>
</dbReference>
<dbReference type="AlphaFoldDB" id="A0A6V7R344"/>
<sequence length="389" mass="44573">MQEKTLGLIVAPGYVEAIIKELVEDLPKQLKRFVNSDITWKIECHVDSWTGGTNYAERAIEWTRFEMENKDWDYAITLTDLPLFDDRKPITAEVHSDKKIAFISLPGFGFTPMKKRVRESIIQMMDEIYFGSSDQERRESEVKQDQEEDNEVKYQGPKNLVGKRFFEVISPLRREVLHEKDSSVHARYTLGSDTAGLIKIISGMVNANRPFKLFQAFLKIIIIAFTTGTYALVFPTIWGLSTNYSVGRSILLMLAAIITLVVWIIISNNLWEKKTGEEQPHIRRLYNVTTVLTLLITVIMYYVLLFVMFLTIILLLIPPSQVAQNLSVDSVGLGPYLYTVWIGTSLSTFIGALGTAFNNEKILLNSTYGYRQQQRRKTTEEIEEEAEDD</sequence>
<evidence type="ECO:0000256" key="1">
    <source>
        <dbReference type="SAM" id="Phobius"/>
    </source>
</evidence>
<protein>
    <recommendedName>
        <fullName evidence="4">5,10-methylene-tetrahydrofolate dehydrogenase</fullName>
    </recommendedName>
</protein>
<keyword evidence="3" id="KW-1185">Reference proteome</keyword>
<keyword evidence="1" id="KW-0812">Transmembrane</keyword>
<gene>
    <name evidence="2" type="ORF">JEODO184_00402</name>
</gene>
<organism evidence="2 3">
    <name type="scientific">Jeotgalicoccus meleagridis</name>
    <dbReference type="NCBI Taxonomy" id="2759181"/>
    <lineage>
        <taxon>Bacteria</taxon>
        <taxon>Bacillati</taxon>
        <taxon>Bacillota</taxon>
        <taxon>Bacilli</taxon>
        <taxon>Bacillales</taxon>
        <taxon>Staphylococcaceae</taxon>
        <taxon>Jeotgalicoccus</taxon>
    </lineage>
</organism>
<evidence type="ECO:0000313" key="2">
    <source>
        <dbReference type="EMBL" id="CAD2071777.1"/>
    </source>
</evidence>
<evidence type="ECO:0008006" key="4">
    <source>
        <dbReference type="Google" id="ProtNLM"/>
    </source>
</evidence>